<evidence type="ECO:0000313" key="6">
    <source>
        <dbReference type="Proteomes" id="UP000048984"/>
    </source>
</evidence>
<comment type="caution">
    <text evidence="5">The sequence shown here is derived from an EMBL/GenBank/DDBJ whole genome shotgun (WGS) entry which is preliminary data.</text>
</comment>
<reference evidence="5 6" key="1">
    <citation type="submission" date="2015-09" db="EMBL/GenBank/DDBJ databases">
        <authorList>
            <person name="Jackson K.R."/>
            <person name="Lunt B.L."/>
            <person name="Fisher J.N.B."/>
            <person name="Gardner A.V."/>
            <person name="Bailey M.E."/>
            <person name="Deus L.M."/>
            <person name="Earl A.S."/>
            <person name="Gibby P.D."/>
            <person name="Hartmann K.A."/>
            <person name="Liu J.E."/>
            <person name="Manci A.M."/>
            <person name="Nielsen D.A."/>
            <person name="Solomon M.B."/>
            <person name="Breakwell D.P."/>
            <person name="Burnett S.H."/>
            <person name="Grose J.H."/>
        </authorList>
    </citation>
    <scope>NUCLEOTIDE SEQUENCE [LARGE SCALE GENOMIC DNA]</scope>
    <source>
        <strain evidence="5 6">16</strain>
    </source>
</reference>
<gene>
    <name evidence="5" type="ORF">ABB55_25110</name>
</gene>
<dbReference type="InterPro" id="IPR018976">
    <property type="entry name" value="Imelysin-like"/>
</dbReference>
<evidence type="ECO:0000313" key="5">
    <source>
        <dbReference type="EMBL" id="KPL55101.1"/>
    </source>
</evidence>
<dbReference type="Gene3D" id="1.20.1420.20">
    <property type="entry name" value="M75 peptidase, HXXE motif"/>
    <property type="match status" value="1"/>
</dbReference>
<evidence type="ECO:0000259" key="4">
    <source>
        <dbReference type="Pfam" id="PF09375"/>
    </source>
</evidence>
<accession>A0A0P6WK17</accession>
<dbReference type="EMBL" id="LJYW01000001">
    <property type="protein sequence ID" value="KPL55101.1"/>
    <property type="molecule type" value="Genomic_DNA"/>
</dbReference>
<dbReference type="GO" id="GO:0030313">
    <property type="term" value="C:cell envelope"/>
    <property type="evidence" value="ECO:0007669"/>
    <property type="project" value="UniProtKB-SubCell"/>
</dbReference>
<sequence length="427" mass="45348">MVRIPSLALAAFLVAGPAAAPALAGPAPEADAVIGTYAQIGQAAFEDAFLAGKSVKAAVDAFLADPTEAKLAAARQAWKDARPWYQHTETFRFGNKIVDDWEGKVNAWPLDEGLIDYVDTSVYGESSDENPLFRANVIGSTSIRIGKNKVDVRKITKKLLSEKLQEAGGVEANVATGWHAVEFLLWGQDLNGTGPGAGNRPATDYALKGCTHDHCDRRRAYLSTVTDLLVDDLAEMAAAWKPNGAARKALAARKAGGLGALVTGIGSLSYGELAGERMKLGVLLHDPEEEHDCFSDNTHNSHYHDQIGMMSVYTGRYERRDGSVVEGPGFAAFAAAKSPEKAARLDAAMKTTLERLDAIRTKAETGGMAYDQMLASGNEAGNKLILDAVDGLVAQTHALEAVVADLGIDLKLNDSKSLSDPGAVSKK</sequence>
<dbReference type="AlphaFoldDB" id="A0A0P6WK17"/>
<dbReference type="Pfam" id="PF09375">
    <property type="entry name" value="Peptidase_M75"/>
    <property type="match status" value="1"/>
</dbReference>
<feature type="chain" id="PRO_5006132468" evidence="3">
    <location>
        <begin position="25"/>
        <end position="427"/>
    </location>
</feature>
<evidence type="ECO:0000256" key="2">
    <source>
        <dbReference type="ARBA" id="ARBA00022729"/>
    </source>
</evidence>
<reference evidence="5 6" key="2">
    <citation type="submission" date="2015-10" db="EMBL/GenBank/DDBJ databases">
        <title>Draft Genome Sequence of Prosthecomicrobium hirschii ATCC 27832.</title>
        <authorList>
            <person name="Daniel J."/>
            <person name="Givan S.A."/>
            <person name="Brun Y.V."/>
            <person name="Brown P.J."/>
        </authorList>
    </citation>
    <scope>NUCLEOTIDE SEQUENCE [LARGE SCALE GENOMIC DNA]</scope>
    <source>
        <strain evidence="5 6">16</strain>
    </source>
</reference>
<evidence type="ECO:0000256" key="1">
    <source>
        <dbReference type="ARBA" id="ARBA00004196"/>
    </source>
</evidence>
<dbReference type="STRING" id="665126.ABB55_25110"/>
<dbReference type="RefSeq" id="WP_054361268.1">
    <property type="nucleotide sequence ID" value="NZ_LJYW01000001.1"/>
</dbReference>
<keyword evidence="2 3" id="KW-0732">Signal</keyword>
<dbReference type="InterPro" id="IPR038352">
    <property type="entry name" value="Imelysin_sf"/>
</dbReference>
<feature type="signal peptide" evidence="3">
    <location>
        <begin position="1"/>
        <end position="24"/>
    </location>
</feature>
<name>A0A0P6WK17_9HYPH</name>
<feature type="domain" description="Imelysin-like" evidence="4">
    <location>
        <begin position="43"/>
        <end position="398"/>
    </location>
</feature>
<organism evidence="5 6">
    <name type="scientific">Prosthecodimorpha hirschii</name>
    <dbReference type="NCBI Taxonomy" id="665126"/>
    <lineage>
        <taxon>Bacteria</taxon>
        <taxon>Pseudomonadati</taxon>
        <taxon>Pseudomonadota</taxon>
        <taxon>Alphaproteobacteria</taxon>
        <taxon>Hyphomicrobiales</taxon>
        <taxon>Ancalomicrobiaceae</taxon>
        <taxon>Prosthecodimorpha</taxon>
    </lineage>
</organism>
<protein>
    <submittedName>
        <fullName evidence="5">Peptidase</fullName>
    </submittedName>
</protein>
<dbReference type="Proteomes" id="UP000048984">
    <property type="component" value="Unassembled WGS sequence"/>
</dbReference>
<comment type="subcellular location">
    <subcellularLocation>
        <location evidence="1">Cell envelope</location>
    </subcellularLocation>
</comment>
<dbReference type="CDD" id="cd14657">
    <property type="entry name" value="Imelysin_IrpA-like"/>
    <property type="match status" value="1"/>
</dbReference>
<keyword evidence="6" id="KW-1185">Reference proteome</keyword>
<evidence type="ECO:0000256" key="3">
    <source>
        <dbReference type="SAM" id="SignalP"/>
    </source>
</evidence>
<proteinExistence type="predicted"/>